<name>S8E6M6_FOMSC</name>
<dbReference type="OrthoDB" id="2794869at2759"/>
<keyword evidence="2" id="KW-1185">Reference proteome</keyword>
<gene>
    <name evidence="1" type="ORF">FOMPIDRAFT_99999</name>
</gene>
<protein>
    <submittedName>
        <fullName evidence="1">Uncharacterized protein</fullName>
    </submittedName>
</protein>
<dbReference type="HOGENOM" id="CLU_1026863_0_0_1"/>
<organism evidence="1 2">
    <name type="scientific">Fomitopsis schrenkii</name>
    <name type="common">Brown rot fungus</name>
    <dbReference type="NCBI Taxonomy" id="2126942"/>
    <lineage>
        <taxon>Eukaryota</taxon>
        <taxon>Fungi</taxon>
        <taxon>Dikarya</taxon>
        <taxon>Basidiomycota</taxon>
        <taxon>Agaricomycotina</taxon>
        <taxon>Agaricomycetes</taxon>
        <taxon>Polyporales</taxon>
        <taxon>Fomitopsis</taxon>
    </lineage>
</organism>
<sequence length="271" mass="30261">MELLAPHMERWSLLRIQLHQASGLPRPRIELVGRAEKLMTLLLESVTTPYDQTAVAEFHTPVLQALGMPGSYFRHSYVDPFPQTLMPPMLVYIALSKYGPQHPPLALGDMLRCMFSCEILSALSLDGLDLDCSHTGPPLVQIEDEPFLRDGAMHLVAMDGKVIHELDRLLHYPYVGMRYYTRCVNVPVRMFGGSFNICLDDIAQPTALSSFLAAIEGRVPCNEATITNCDGLQDGVLRVLSQPIPGANPGDEWPCQRLEELRLDGCRRFTS</sequence>
<accession>S8E6M6</accession>
<dbReference type="Proteomes" id="UP000015241">
    <property type="component" value="Unassembled WGS sequence"/>
</dbReference>
<dbReference type="EMBL" id="KE504150">
    <property type="protein sequence ID" value="EPT00298.1"/>
    <property type="molecule type" value="Genomic_DNA"/>
</dbReference>
<dbReference type="eggNOG" id="ENOG502T2N9">
    <property type="taxonomic scope" value="Eukaryota"/>
</dbReference>
<proteinExistence type="predicted"/>
<dbReference type="AlphaFoldDB" id="S8E6M6"/>
<dbReference type="InParanoid" id="S8E6M6"/>
<evidence type="ECO:0000313" key="2">
    <source>
        <dbReference type="Proteomes" id="UP000015241"/>
    </source>
</evidence>
<evidence type="ECO:0000313" key="1">
    <source>
        <dbReference type="EMBL" id="EPT00298.1"/>
    </source>
</evidence>
<reference evidence="1 2" key="1">
    <citation type="journal article" date="2012" name="Science">
        <title>The Paleozoic origin of enzymatic lignin decomposition reconstructed from 31 fungal genomes.</title>
        <authorList>
            <person name="Floudas D."/>
            <person name="Binder M."/>
            <person name="Riley R."/>
            <person name="Barry K."/>
            <person name="Blanchette R.A."/>
            <person name="Henrissat B."/>
            <person name="Martinez A.T."/>
            <person name="Otillar R."/>
            <person name="Spatafora J.W."/>
            <person name="Yadav J.S."/>
            <person name="Aerts A."/>
            <person name="Benoit I."/>
            <person name="Boyd A."/>
            <person name="Carlson A."/>
            <person name="Copeland A."/>
            <person name="Coutinho P.M."/>
            <person name="de Vries R.P."/>
            <person name="Ferreira P."/>
            <person name="Findley K."/>
            <person name="Foster B."/>
            <person name="Gaskell J."/>
            <person name="Glotzer D."/>
            <person name="Gorecki P."/>
            <person name="Heitman J."/>
            <person name="Hesse C."/>
            <person name="Hori C."/>
            <person name="Igarashi K."/>
            <person name="Jurgens J.A."/>
            <person name="Kallen N."/>
            <person name="Kersten P."/>
            <person name="Kohler A."/>
            <person name="Kuees U."/>
            <person name="Kumar T.K.A."/>
            <person name="Kuo A."/>
            <person name="LaButti K."/>
            <person name="Larrondo L.F."/>
            <person name="Lindquist E."/>
            <person name="Ling A."/>
            <person name="Lombard V."/>
            <person name="Lucas S."/>
            <person name="Lundell T."/>
            <person name="Martin R."/>
            <person name="McLaughlin D.J."/>
            <person name="Morgenstern I."/>
            <person name="Morin E."/>
            <person name="Murat C."/>
            <person name="Nagy L.G."/>
            <person name="Nolan M."/>
            <person name="Ohm R.A."/>
            <person name="Patyshakuliyeva A."/>
            <person name="Rokas A."/>
            <person name="Ruiz-Duenas F.J."/>
            <person name="Sabat G."/>
            <person name="Salamov A."/>
            <person name="Samejima M."/>
            <person name="Schmutz J."/>
            <person name="Slot J.C."/>
            <person name="St John F."/>
            <person name="Stenlid J."/>
            <person name="Sun H."/>
            <person name="Sun S."/>
            <person name="Syed K."/>
            <person name="Tsang A."/>
            <person name="Wiebenga A."/>
            <person name="Young D."/>
            <person name="Pisabarro A."/>
            <person name="Eastwood D.C."/>
            <person name="Martin F."/>
            <person name="Cullen D."/>
            <person name="Grigoriev I.V."/>
            <person name="Hibbett D.S."/>
        </authorList>
    </citation>
    <scope>NUCLEOTIDE SEQUENCE</scope>
    <source>
        <strain evidence="2">FP-58527</strain>
    </source>
</reference>